<evidence type="ECO:0000313" key="2">
    <source>
        <dbReference type="Proteomes" id="UP000294862"/>
    </source>
</evidence>
<gene>
    <name evidence="1" type="ORF">EV148_103380</name>
</gene>
<name>A0A4V2S2R7_9GAMM</name>
<evidence type="ECO:0000313" key="1">
    <source>
        <dbReference type="EMBL" id="TCO41460.1"/>
    </source>
</evidence>
<accession>A0A4V2S2R7</accession>
<dbReference type="EMBL" id="SLWQ01000003">
    <property type="protein sequence ID" value="TCO41460.1"/>
    <property type="molecule type" value="Genomic_DNA"/>
</dbReference>
<sequence length="174" mass="18738">MSSPAHSVRERAFGETDSSTMMDRFLSALFGQLTKRQALPLHRLCGSDATIVFTMAASSDRSLLLKPGADVEGKLVKAREFLIGRICGWQEQFRVEEEIGDGHSIAHSNVSTYAGGGDWKIRSIDIFMTLRCDRLCLRPIAGVVVSYGDVSTASGSGSISSAAIGGCWEIPRAP</sequence>
<dbReference type="Proteomes" id="UP000294862">
    <property type="component" value="Unassembled WGS sequence"/>
</dbReference>
<dbReference type="AlphaFoldDB" id="A0A4V2S2R7"/>
<keyword evidence="2" id="KW-1185">Reference proteome</keyword>
<reference evidence="1 2" key="1">
    <citation type="journal article" date="2015" name="Stand. Genomic Sci.">
        <title>Genomic Encyclopedia of Bacterial and Archaeal Type Strains, Phase III: the genomes of soil and plant-associated and newly described type strains.</title>
        <authorList>
            <person name="Whitman W.B."/>
            <person name="Woyke T."/>
            <person name="Klenk H.P."/>
            <person name="Zhou Y."/>
            <person name="Lilburn T.G."/>
            <person name="Beck B.J."/>
            <person name="De Vos P."/>
            <person name="Vandamme P."/>
            <person name="Eisen J.A."/>
            <person name="Garrity G."/>
            <person name="Hugenholtz P."/>
            <person name="Kyrpides N.C."/>
        </authorList>
    </citation>
    <scope>NUCLEOTIDE SEQUENCE [LARGE SCALE GENOMIC DNA]</scope>
    <source>
        <strain evidence="1 2">A3</strain>
    </source>
</reference>
<organism evidence="1 2">
    <name type="scientific">Dokdonella fugitiva</name>
    <dbReference type="NCBI Taxonomy" id="328517"/>
    <lineage>
        <taxon>Bacteria</taxon>
        <taxon>Pseudomonadati</taxon>
        <taxon>Pseudomonadota</taxon>
        <taxon>Gammaproteobacteria</taxon>
        <taxon>Lysobacterales</taxon>
        <taxon>Rhodanobacteraceae</taxon>
        <taxon>Dokdonella</taxon>
    </lineage>
</organism>
<proteinExistence type="predicted"/>
<comment type="caution">
    <text evidence="1">The sequence shown here is derived from an EMBL/GenBank/DDBJ whole genome shotgun (WGS) entry which is preliminary data.</text>
</comment>
<protein>
    <submittedName>
        <fullName evidence="1">Uncharacterized protein</fullName>
    </submittedName>
</protein>
<dbReference type="RefSeq" id="WP_131996625.1">
    <property type="nucleotide sequence ID" value="NZ_SLWQ01000003.1"/>
</dbReference>